<protein>
    <submittedName>
        <fullName evidence="1">Uncharacterized protein</fullName>
    </submittedName>
</protein>
<proteinExistence type="predicted"/>
<dbReference type="EMBL" id="BK015252">
    <property type="protein sequence ID" value="DAD98075.1"/>
    <property type="molecule type" value="Genomic_DNA"/>
</dbReference>
<sequence length="88" mass="9772">MGVYLVWESSQKGDYRVYSNLEQAAMRAEELGGTVYEIMPAGDARLFFIEDIASGDIEVHRNVRLAAIAAIQEGGEFEFEPGRRTSGQ</sequence>
<organism evidence="1">
    <name type="scientific">Siphoviridae sp. ctQ091</name>
    <dbReference type="NCBI Taxonomy" id="2825490"/>
    <lineage>
        <taxon>Viruses</taxon>
        <taxon>Duplodnaviria</taxon>
        <taxon>Heunggongvirae</taxon>
        <taxon>Uroviricota</taxon>
        <taxon>Caudoviricetes</taxon>
    </lineage>
</organism>
<evidence type="ECO:0000313" key="1">
    <source>
        <dbReference type="EMBL" id="DAD98075.1"/>
    </source>
</evidence>
<name>A0A8S5NVN4_9CAUD</name>
<reference evidence="1" key="1">
    <citation type="journal article" date="2021" name="Proc. Natl. Acad. Sci. U.S.A.">
        <title>A Catalog of Tens of Thousands of Viruses from Human Metagenomes Reveals Hidden Associations with Chronic Diseases.</title>
        <authorList>
            <person name="Tisza M.J."/>
            <person name="Buck C.B."/>
        </authorList>
    </citation>
    <scope>NUCLEOTIDE SEQUENCE</scope>
    <source>
        <strain evidence="1">CtQ091</strain>
    </source>
</reference>
<accession>A0A8S5NVN4</accession>